<gene>
    <name evidence="3" type="ORF">L1049_017957</name>
</gene>
<name>A0AAP0R848_LIQFO</name>
<dbReference type="Proteomes" id="UP001415857">
    <property type="component" value="Unassembled WGS sequence"/>
</dbReference>
<dbReference type="GO" id="GO:0016787">
    <property type="term" value="F:hydrolase activity"/>
    <property type="evidence" value="ECO:0007669"/>
    <property type="project" value="InterPro"/>
</dbReference>
<dbReference type="PANTHER" id="PTHR23024">
    <property type="entry name" value="ARYLACETAMIDE DEACETYLASE"/>
    <property type="match status" value="1"/>
</dbReference>
<evidence type="ECO:0000256" key="1">
    <source>
        <dbReference type="ARBA" id="ARBA00010515"/>
    </source>
</evidence>
<reference evidence="3 4" key="1">
    <citation type="journal article" date="2024" name="Plant J.">
        <title>Genome sequences and population genomics reveal climatic adaptation and genomic divergence between two closely related sweetgum species.</title>
        <authorList>
            <person name="Xu W.Q."/>
            <person name="Ren C.Q."/>
            <person name="Zhang X.Y."/>
            <person name="Comes H.P."/>
            <person name="Liu X.H."/>
            <person name="Li Y.G."/>
            <person name="Kettle C.J."/>
            <person name="Jalonen R."/>
            <person name="Gaisberger H."/>
            <person name="Ma Y.Z."/>
            <person name="Qiu Y.X."/>
        </authorList>
    </citation>
    <scope>NUCLEOTIDE SEQUENCE [LARGE SCALE GENOMIC DNA]</scope>
    <source>
        <strain evidence="3">Hangzhou</strain>
    </source>
</reference>
<evidence type="ECO:0000313" key="4">
    <source>
        <dbReference type="Proteomes" id="UP001415857"/>
    </source>
</evidence>
<comment type="caution">
    <text evidence="3">The sequence shown here is derived from an EMBL/GenBank/DDBJ whole genome shotgun (WGS) entry which is preliminary data.</text>
</comment>
<comment type="similarity">
    <text evidence="1">Belongs to the 'GDXG' lipolytic enzyme family.</text>
</comment>
<proteinExistence type="inferred from homology"/>
<dbReference type="SUPFAM" id="SSF53474">
    <property type="entry name" value="alpha/beta-Hydrolases"/>
    <property type="match status" value="1"/>
</dbReference>
<dbReference type="InterPro" id="IPR013094">
    <property type="entry name" value="AB_hydrolase_3"/>
</dbReference>
<protein>
    <recommendedName>
        <fullName evidence="2">Alpha/beta hydrolase fold-3 domain-containing protein</fullName>
    </recommendedName>
</protein>
<keyword evidence="4" id="KW-1185">Reference proteome</keyword>
<dbReference type="PANTHER" id="PTHR23024:SF212">
    <property type="entry name" value="CARBOXYLESTERASE 9-RELATED"/>
    <property type="match status" value="1"/>
</dbReference>
<evidence type="ECO:0000313" key="3">
    <source>
        <dbReference type="EMBL" id="KAK9273150.1"/>
    </source>
</evidence>
<dbReference type="InterPro" id="IPR029058">
    <property type="entry name" value="AB_hydrolase_fold"/>
</dbReference>
<accession>A0AAP0R848</accession>
<organism evidence="3 4">
    <name type="scientific">Liquidambar formosana</name>
    <name type="common">Formosan gum</name>
    <dbReference type="NCBI Taxonomy" id="63359"/>
    <lineage>
        <taxon>Eukaryota</taxon>
        <taxon>Viridiplantae</taxon>
        <taxon>Streptophyta</taxon>
        <taxon>Embryophyta</taxon>
        <taxon>Tracheophyta</taxon>
        <taxon>Spermatophyta</taxon>
        <taxon>Magnoliopsida</taxon>
        <taxon>eudicotyledons</taxon>
        <taxon>Gunneridae</taxon>
        <taxon>Pentapetalae</taxon>
        <taxon>Saxifragales</taxon>
        <taxon>Altingiaceae</taxon>
        <taxon>Liquidambar</taxon>
    </lineage>
</organism>
<feature type="domain" description="Alpha/beta hydrolase fold-3" evidence="2">
    <location>
        <begin position="80"/>
        <end position="300"/>
    </location>
</feature>
<sequence length="319" mass="35370">MSNFDPYDHLNILKNPDGSITRLVHLPTMPVTGEDESPHGQDVVSKDVTLNAQKKTSVRIFRPFKLPSNDNAVARLPVFIYFHGGCWLFLSTADAMVHLNCSKLASEIPAIIVSVDYRLAPESRLPAQYEDAVDALLWVKQQALDPNGEQWLRDYADFPRCYLYGVCSGGNIVLQAALRALDLDLSPVRIAGVVMNQPMFGGNQRTKSELKNAADQLTPLPALDLAWELTLPPGTDRDHRYCNPVVDVPGRKKIAALGRCLVIGFGGDPMVDRQQDFVQMLVLCGVRVEAKFDNVGFHGIDAIDPRRATLVTKFVKDFI</sequence>
<dbReference type="EMBL" id="JBBPBK010000012">
    <property type="protein sequence ID" value="KAK9273150.1"/>
    <property type="molecule type" value="Genomic_DNA"/>
</dbReference>
<dbReference type="InterPro" id="IPR050466">
    <property type="entry name" value="Carboxylest/Gibb_receptor"/>
</dbReference>
<evidence type="ECO:0000259" key="2">
    <source>
        <dbReference type="Pfam" id="PF07859"/>
    </source>
</evidence>
<dbReference type="Gene3D" id="3.40.50.1820">
    <property type="entry name" value="alpha/beta hydrolase"/>
    <property type="match status" value="1"/>
</dbReference>
<dbReference type="Pfam" id="PF07859">
    <property type="entry name" value="Abhydrolase_3"/>
    <property type="match status" value="1"/>
</dbReference>
<dbReference type="AlphaFoldDB" id="A0AAP0R848"/>